<dbReference type="HOGENOM" id="CLU_2479439_0_0_9"/>
<evidence type="ECO:0000313" key="1">
    <source>
        <dbReference type="EMBL" id="ABJ71660.1"/>
    </source>
</evidence>
<protein>
    <submittedName>
        <fullName evidence="1">Uncharacterized protein</fullName>
    </submittedName>
</protein>
<dbReference type="AlphaFoldDB" id="Q033G2"/>
<sequence>MCELFHFFDRLYLYCIGVHETFGSVIPRTKVGEADAKREHPPSVLAGSIHGGAHGIQSVFFCVLVKPQKPVKFFNRFFEKMMSTKSQ</sequence>
<name>Q033G2_LACLS</name>
<dbReference type="EMBL" id="CP000425">
    <property type="protein sequence ID" value="ABJ71660.1"/>
    <property type="molecule type" value="Genomic_DNA"/>
</dbReference>
<dbReference type="Proteomes" id="UP000000240">
    <property type="component" value="Chromosome"/>
</dbReference>
<organism evidence="1 2">
    <name type="scientific">Lactococcus lactis subsp. cremoris (strain SK11)</name>
    <dbReference type="NCBI Taxonomy" id="272622"/>
    <lineage>
        <taxon>Bacteria</taxon>
        <taxon>Bacillati</taxon>
        <taxon>Bacillota</taxon>
        <taxon>Bacilli</taxon>
        <taxon>Lactobacillales</taxon>
        <taxon>Streptococcaceae</taxon>
        <taxon>Lactococcus</taxon>
        <taxon>Lactococcus cremoris subsp. cremoris</taxon>
    </lineage>
</organism>
<reference evidence="1 2" key="1">
    <citation type="journal article" date="2006" name="Proc. Natl. Acad. Sci. U.S.A.">
        <title>Comparative genomics of the lactic acid bacteria.</title>
        <authorList>
            <person name="Makarova K."/>
            <person name="Slesarev A."/>
            <person name="Wolf Y."/>
            <person name="Sorokin A."/>
            <person name="Mirkin B."/>
            <person name="Koonin E."/>
            <person name="Pavlov A."/>
            <person name="Pavlova N."/>
            <person name="Karamychev V."/>
            <person name="Polouchine N."/>
            <person name="Shakhova V."/>
            <person name="Grigoriev I."/>
            <person name="Lou Y."/>
            <person name="Rohksar D."/>
            <person name="Lucas S."/>
            <person name="Huang K."/>
            <person name="Goodstein D.M."/>
            <person name="Hawkins T."/>
            <person name="Plengvidhya V."/>
            <person name="Welker D."/>
            <person name="Hughes J."/>
            <person name="Goh Y."/>
            <person name="Benson A."/>
            <person name="Baldwin K."/>
            <person name="Lee J.H."/>
            <person name="Diaz-Muniz I."/>
            <person name="Dosti B."/>
            <person name="Smeianov V."/>
            <person name="Wechter W."/>
            <person name="Barabote R."/>
            <person name="Lorca G."/>
            <person name="Altermann E."/>
            <person name="Barrangou R."/>
            <person name="Ganesan B."/>
            <person name="Xie Y."/>
            <person name="Rawsthorne H."/>
            <person name="Tamir D."/>
            <person name="Parker C."/>
            <person name="Breidt F."/>
            <person name="Broadbent J."/>
            <person name="Hutkins R."/>
            <person name="O'Sullivan D."/>
            <person name="Steele J."/>
            <person name="Unlu G."/>
            <person name="Saier M."/>
            <person name="Klaenhammer T."/>
            <person name="Richardson P."/>
            <person name="Kozyavkin S."/>
            <person name="Weimer B."/>
            <person name="Mills D."/>
        </authorList>
    </citation>
    <scope>NUCLEOTIDE SEQUENCE [LARGE SCALE GENOMIC DNA]</scope>
    <source>
        <strain evidence="1 2">SK11</strain>
    </source>
</reference>
<accession>Q033G2</accession>
<proteinExistence type="predicted"/>
<gene>
    <name evidence="1" type="ordered locus">LACR_0031</name>
</gene>
<evidence type="ECO:0000313" key="2">
    <source>
        <dbReference type="Proteomes" id="UP000000240"/>
    </source>
</evidence>
<dbReference type="KEGG" id="llc:LACR_0031"/>